<accession>A0A6L2Q4Y0</accession>
<feature type="region of interest" description="Disordered" evidence="1">
    <location>
        <begin position="48"/>
        <end position="71"/>
    </location>
</feature>
<dbReference type="AlphaFoldDB" id="A0A6L2Q4Y0"/>
<reference evidence="3" key="1">
    <citation type="submission" date="2020-01" db="EMBL/GenBank/DDBJ databases">
        <title>Draft genome sequence of the Termite Coptotermes fromosanus.</title>
        <authorList>
            <person name="Itakura S."/>
            <person name="Yosikawa Y."/>
            <person name="Umezawa K."/>
        </authorList>
    </citation>
    <scope>NUCLEOTIDE SEQUENCE [LARGE SCALE GENOMIC DNA]</scope>
</reference>
<sequence>MNELSGKQELASTSSWDVVAQVSPLPHAHHNDTMSVLVPTPIKIPPPVGLDGVIPHPSPGPQIPQTPHVSL</sequence>
<evidence type="ECO:0000256" key="1">
    <source>
        <dbReference type="SAM" id="MobiDB-lite"/>
    </source>
</evidence>
<proteinExistence type="predicted"/>
<dbReference type="Proteomes" id="UP000502823">
    <property type="component" value="Unassembled WGS sequence"/>
</dbReference>
<dbReference type="EMBL" id="BLKM01001294">
    <property type="protein sequence ID" value="GFG39941.1"/>
    <property type="molecule type" value="Genomic_DNA"/>
</dbReference>
<comment type="caution">
    <text evidence="2">The sequence shown here is derived from an EMBL/GenBank/DDBJ whole genome shotgun (WGS) entry which is preliminary data.</text>
</comment>
<name>A0A6L2Q4Y0_COPFO</name>
<dbReference type="InParanoid" id="A0A6L2Q4Y0"/>
<evidence type="ECO:0000313" key="3">
    <source>
        <dbReference type="Proteomes" id="UP000502823"/>
    </source>
</evidence>
<keyword evidence="3" id="KW-1185">Reference proteome</keyword>
<gene>
    <name evidence="2" type="ORF">Cfor_08998</name>
</gene>
<protein>
    <submittedName>
        <fullName evidence="2">Uncharacterized protein</fullName>
    </submittedName>
</protein>
<evidence type="ECO:0000313" key="2">
    <source>
        <dbReference type="EMBL" id="GFG39941.1"/>
    </source>
</evidence>
<organism evidence="2 3">
    <name type="scientific">Coptotermes formosanus</name>
    <name type="common">Formosan subterranean termite</name>
    <dbReference type="NCBI Taxonomy" id="36987"/>
    <lineage>
        <taxon>Eukaryota</taxon>
        <taxon>Metazoa</taxon>
        <taxon>Ecdysozoa</taxon>
        <taxon>Arthropoda</taxon>
        <taxon>Hexapoda</taxon>
        <taxon>Insecta</taxon>
        <taxon>Pterygota</taxon>
        <taxon>Neoptera</taxon>
        <taxon>Polyneoptera</taxon>
        <taxon>Dictyoptera</taxon>
        <taxon>Blattodea</taxon>
        <taxon>Blattoidea</taxon>
        <taxon>Termitoidae</taxon>
        <taxon>Rhinotermitidae</taxon>
        <taxon>Coptotermes</taxon>
    </lineage>
</organism>